<evidence type="ECO:0000313" key="5">
    <source>
        <dbReference type="Proteomes" id="UP001175353"/>
    </source>
</evidence>
<dbReference type="AlphaFoldDB" id="A0A4U0UPZ7"/>
<dbReference type="EMBL" id="NAJP01000048">
    <property type="protein sequence ID" value="TKA37910.1"/>
    <property type="molecule type" value="Genomic_DNA"/>
</dbReference>
<evidence type="ECO:0008006" key="6">
    <source>
        <dbReference type="Google" id="ProtNLM"/>
    </source>
</evidence>
<proteinExistence type="predicted"/>
<organism evidence="3 4">
    <name type="scientific">Friedmanniomyces endolithicus</name>
    <dbReference type="NCBI Taxonomy" id="329885"/>
    <lineage>
        <taxon>Eukaryota</taxon>
        <taxon>Fungi</taxon>
        <taxon>Dikarya</taxon>
        <taxon>Ascomycota</taxon>
        <taxon>Pezizomycotina</taxon>
        <taxon>Dothideomycetes</taxon>
        <taxon>Dothideomycetidae</taxon>
        <taxon>Mycosphaerellales</taxon>
        <taxon>Teratosphaeriaceae</taxon>
        <taxon>Friedmanniomyces</taxon>
    </lineage>
</organism>
<comment type="caution">
    <text evidence="3">The sequence shown here is derived from an EMBL/GenBank/DDBJ whole genome shotgun (WGS) entry which is preliminary data.</text>
</comment>
<reference evidence="1" key="2">
    <citation type="submission" date="2021-12" db="EMBL/GenBank/DDBJ databases">
        <title>Black yeast isolated from Biological Soil Crust.</title>
        <authorList>
            <person name="Kurbessoian T."/>
        </authorList>
    </citation>
    <scope>NUCLEOTIDE SEQUENCE</scope>
    <source>
        <strain evidence="1">CCFEE 5208</strain>
    </source>
</reference>
<name>A0A4U0UPZ7_9PEZI</name>
<protein>
    <recommendedName>
        <fullName evidence="6">BTB domain-containing protein</fullName>
    </recommendedName>
</protein>
<reference evidence="2" key="3">
    <citation type="submission" date="2023-06" db="EMBL/GenBank/DDBJ databases">
        <title>Black Yeasts Isolated from many extreme environments.</title>
        <authorList>
            <person name="Coleine C."/>
            <person name="Stajich J.E."/>
            <person name="Selbmann L."/>
        </authorList>
    </citation>
    <scope>NUCLEOTIDE SEQUENCE</scope>
    <source>
        <strain evidence="2">CCFEE 5200</strain>
    </source>
</reference>
<dbReference type="Proteomes" id="UP001168146">
    <property type="component" value="Unassembled WGS sequence"/>
</dbReference>
<reference evidence="3 4" key="1">
    <citation type="submission" date="2017-03" db="EMBL/GenBank/DDBJ databases">
        <title>Genomes of endolithic fungi from Antarctica.</title>
        <authorList>
            <person name="Coleine C."/>
            <person name="Masonjones S."/>
            <person name="Stajich J.E."/>
        </authorList>
    </citation>
    <scope>NUCLEOTIDE SEQUENCE [LARGE SCALE GENOMIC DNA]</scope>
    <source>
        <strain evidence="3 4">CCFEE 5311</strain>
    </source>
</reference>
<accession>A0A4U0UPZ7</accession>
<dbReference type="Proteomes" id="UP000310066">
    <property type="component" value="Unassembled WGS sequence"/>
</dbReference>
<evidence type="ECO:0000313" key="4">
    <source>
        <dbReference type="Proteomes" id="UP000310066"/>
    </source>
</evidence>
<evidence type="ECO:0000313" key="2">
    <source>
        <dbReference type="EMBL" id="KAK0993271.1"/>
    </source>
</evidence>
<dbReference type="STRING" id="329885.A0A4U0UPZ7"/>
<dbReference type="InterPro" id="IPR011333">
    <property type="entry name" value="SKP1/BTB/POZ_sf"/>
</dbReference>
<gene>
    <name evidence="3" type="ORF">B0A54_10512</name>
    <name evidence="1" type="ORF">LTR82_009602</name>
    <name evidence="2" type="ORF">LTR91_008062</name>
</gene>
<keyword evidence="5" id="KW-1185">Reference proteome</keyword>
<dbReference type="OrthoDB" id="5361286at2759"/>
<dbReference type="Proteomes" id="UP001175353">
    <property type="component" value="Unassembled WGS sequence"/>
</dbReference>
<evidence type="ECO:0000313" key="1">
    <source>
        <dbReference type="EMBL" id="KAK0319535.1"/>
    </source>
</evidence>
<evidence type="ECO:0000313" key="3">
    <source>
        <dbReference type="EMBL" id="TKA37910.1"/>
    </source>
</evidence>
<dbReference type="Gene3D" id="3.30.710.10">
    <property type="entry name" value="Potassium Channel Kv1.1, Chain A"/>
    <property type="match status" value="1"/>
</dbReference>
<dbReference type="EMBL" id="JASUXU010000030">
    <property type="protein sequence ID" value="KAK0319535.1"/>
    <property type="molecule type" value="Genomic_DNA"/>
</dbReference>
<sequence>MNQHPRLRTLTPTSIFHMPVPEVVEIAPHGDVLLLCGEQVEEAKITCFRVSSHIMSYGSPVFKTLLGLTFREGTALASSSTVEIPLPEDHPALMVVLCNIFHMRNDNVLKLDAISLKGLAQLCDKYDCALVASLAVERYILAALPSAKVDTLADYLDVAVTLHCMDAVNRVAVALVHQATNPIADFIAGPISATLSLTCAKIDKQIRGARRRISVHIETLVEEQLKCRAGFHGCETGCNVGKSRVFGLLTQLVSIKLWGTKSTSMTLEAMLQSMENIKLHDPDDLKACSMRAGYCAMYTAPLKLEAYNGAICTLASHLRRTIEAKRFSELGGVP</sequence>
<dbReference type="EMBL" id="JAUJLE010000060">
    <property type="protein sequence ID" value="KAK0993271.1"/>
    <property type="molecule type" value="Genomic_DNA"/>
</dbReference>